<evidence type="ECO:0000256" key="9">
    <source>
        <dbReference type="SAM" id="Phobius"/>
    </source>
</evidence>
<dbReference type="RefSeq" id="WP_037271371.1">
    <property type="nucleotide sequence ID" value="NZ_QHKI01000101.1"/>
</dbReference>
<reference evidence="10 11" key="1">
    <citation type="submission" date="2018-05" db="EMBL/GenBank/DDBJ databases">
        <title>Evolution of GPA BGCs.</title>
        <authorList>
            <person name="Waglechner N."/>
            <person name="Wright G.D."/>
        </authorList>
    </citation>
    <scope>NUCLEOTIDE SEQUENCE [LARGE SCALE GENOMIC DNA]</scope>
    <source>
        <strain evidence="10 11">A82846</strain>
    </source>
</reference>
<evidence type="ECO:0000256" key="5">
    <source>
        <dbReference type="ARBA" id="ARBA00022683"/>
    </source>
</evidence>
<dbReference type="GO" id="GO:0005886">
    <property type="term" value="C:plasma membrane"/>
    <property type="evidence" value="ECO:0007669"/>
    <property type="project" value="UniProtKB-SubCell"/>
</dbReference>
<feature type="transmembrane region" description="Helical" evidence="9">
    <location>
        <begin position="429"/>
        <end position="452"/>
    </location>
</feature>
<dbReference type="AlphaFoldDB" id="A0A428Y8W2"/>
<dbReference type="PROSITE" id="PS51106">
    <property type="entry name" value="PTS_EIIC_TYPE_4"/>
    <property type="match status" value="1"/>
</dbReference>
<accession>A0A428Y8W2</accession>
<feature type="transmembrane region" description="Helical" evidence="9">
    <location>
        <begin position="93"/>
        <end position="110"/>
    </location>
</feature>
<dbReference type="PANTHER" id="PTHR32502">
    <property type="entry name" value="N-ACETYLGALACTOSAMINE PERMEASE II COMPONENT-RELATED"/>
    <property type="match status" value="1"/>
</dbReference>
<evidence type="ECO:0000256" key="2">
    <source>
        <dbReference type="ARBA" id="ARBA00022448"/>
    </source>
</evidence>
<keyword evidence="2" id="KW-0813">Transport</keyword>
<protein>
    <submittedName>
        <fullName evidence="10">PTS mannose transporter subunit IIAB</fullName>
    </submittedName>
</protein>
<feature type="transmembrane region" description="Helical" evidence="9">
    <location>
        <begin position="185"/>
        <end position="202"/>
    </location>
</feature>
<name>A0A428Y8W2_KIBAR</name>
<dbReference type="EMBL" id="QHKI01000101">
    <property type="protein sequence ID" value="RSM64007.1"/>
    <property type="molecule type" value="Genomic_DNA"/>
</dbReference>
<dbReference type="InterPro" id="IPR004700">
    <property type="entry name" value="PTS_IIC_man"/>
</dbReference>
<keyword evidence="6 9" id="KW-0812">Transmembrane</keyword>
<dbReference type="OrthoDB" id="9811533at2"/>
<sequence>MTTALLLTLLSVFCVYDSLGPFLFHAGRPLIAGTLAGLIIGQPLLGMAVGATLELTALGVYQYGGATIPDYQTGAIVGTALASAVAAPFDQQVAVALGIGLPAALLLAALDPLGRFLPVFWLHRADRYAQQGNGRGIGLMHWTAFIPWAAVRAIPTFLAALAATSGAVQDIADAIPSGLVDGMKLAGSLLPAVGFALLLNVMPVRKYWYLLIAGFVLFAYLEMPLIGIALCGLVAAAVFVTVQGKPAQQAADDQPPDTESPLTERDLRRSFWRYYWSYQVSWNYERMQAMGFAYSIEPALRRLYPEQGAYSEALQRHLQFFNTSPIVGGPLVLGSAIAMEEANEHTSAAGVKVALMGPLAGIGDTLTWAVYNSIIFTIGASWALQGNAIGPIFTMVLVLVPYFLVRRWQFFFAYNQGKRLAARLASGALARLSDGATVLGLVVLGGFIPSIVKIVTTLTYQQTITVQGTPSTQTVHIQEQLDALLPFLLPVTVTAVTYLLLRRFRIRTMWLIAGVGLVGLALGWLGWFAPTLPEPPK</sequence>
<feature type="transmembrane region" description="Helical" evidence="9">
    <location>
        <begin position="389"/>
        <end position="408"/>
    </location>
</feature>
<evidence type="ECO:0000313" key="11">
    <source>
        <dbReference type="Proteomes" id="UP000287547"/>
    </source>
</evidence>
<dbReference type="InterPro" id="IPR050303">
    <property type="entry name" value="GatZ_KbaZ_carbometab"/>
</dbReference>
<evidence type="ECO:0000256" key="4">
    <source>
        <dbReference type="ARBA" id="ARBA00022597"/>
    </source>
</evidence>
<gene>
    <name evidence="10" type="ORF">DMH04_52075</name>
</gene>
<keyword evidence="3" id="KW-1003">Cell membrane</keyword>
<feature type="transmembrane region" description="Helical" evidence="9">
    <location>
        <begin position="508"/>
        <end position="529"/>
    </location>
</feature>
<dbReference type="PANTHER" id="PTHR32502:SF23">
    <property type="entry name" value="TRANSPORT PROTEIN, PTS SYSTEM"/>
    <property type="match status" value="1"/>
</dbReference>
<proteinExistence type="predicted"/>
<dbReference type="Pfam" id="PF03609">
    <property type="entry name" value="EII-Sor"/>
    <property type="match status" value="1"/>
</dbReference>
<feature type="transmembrane region" description="Helical" evidence="9">
    <location>
        <begin position="30"/>
        <end position="53"/>
    </location>
</feature>
<evidence type="ECO:0000256" key="3">
    <source>
        <dbReference type="ARBA" id="ARBA00022475"/>
    </source>
</evidence>
<keyword evidence="5" id="KW-0598">Phosphotransferase system</keyword>
<feature type="transmembrane region" description="Helical" evidence="9">
    <location>
        <begin position="208"/>
        <end position="240"/>
    </location>
</feature>
<feature type="transmembrane region" description="Helical" evidence="9">
    <location>
        <begin position="145"/>
        <end position="164"/>
    </location>
</feature>
<evidence type="ECO:0000256" key="8">
    <source>
        <dbReference type="ARBA" id="ARBA00023136"/>
    </source>
</evidence>
<dbReference type="GO" id="GO:0009401">
    <property type="term" value="P:phosphoenolpyruvate-dependent sugar phosphotransferase system"/>
    <property type="evidence" value="ECO:0007669"/>
    <property type="project" value="UniProtKB-KW"/>
</dbReference>
<dbReference type="Pfam" id="PF03613">
    <property type="entry name" value="EIID-AGA"/>
    <property type="match status" value="1"/>
</dbReference>
<comment type="caution">
    <text evidence="10">The sequence shown here is derived from an EMBL/GenBank/DDBJ whole genome shotgun (WGS) entry which is preliminary data.</text>
</comment>
<keyword evidence="8 9" id="KW-0472">Membrane</keyword>
<evidence type="ECO:0000313" key="10">
    <source>
        <dbReference type="EMBL" id="RSM64007.1"/>
    </source>
</evidence>
<dbReference type="Proteomes" id="UP000287547">
    <property type="component" value="Unassembled WGS sequence"/>
</dbReference>
<evidence type="ECO:0000256" key="7">
    <source>
        <dbReference type="ARBA" id="ARBA00022989"/>
    </source>
</evidence>
<dbReference type="InterPro" id="IPR004704">
    <property type="entry name" value="PTS_IID_man"/>
</dbReference>
<keyword evidence="7 9" id="KW-1133">Transmembrane helix</keyword>
<evidence type="ECO:0000256" key="1">
    <source>
        <dbReference type="ARBA" id="ARBA00004651"/>
    </source>
</evidence>
<dbReference type="PROSITE" id="PS51108">
    <property type="entry name" value="PTS_EIID"/>
    <property type="match status" value="1"/>
</dbReference>
<comment type="subcellular location">
    <subcellularLocation>
        <location evidence="1">Cell membrane</location>
        <topology evidence="1">Multi-pass membrane protein</topology>
    </subcellularLocation>
</comment>
<organism evidence="10 11">
    <name type="scientific">Kibdelosporangium aridum</name>
    <dbReference type="NCBI Taxonomy" id="2030"/>
    <lineage>
        <taxon>Bacteria</taxon>
        <taxon>Bacillati</taxon>
        <taxon>Actinomycetota</taxon>
        <taxon>Actinomycetes</taxon>
        <taxon>Pseudonocardiales</taxon>
        <taxon>Pseudonocardiaceae</taxon>
        <taxon>Kibdelosporangium</taxon>
    </lineage>
</organism>
<evidence type="ECO:0000256" key="6">
    <source>
        <dbReference type="ARBA" id="ARBA00022692"/>
    </source>
</evidence>
<keyword evidence="4" id="KW-0762">Sugar transport</keyword>
<feature type="transmembrane region" description="Helical" evidence="9">
    <location>
        <begin position="483"/>
        <end position="501"/>
    </location>
</feature>